<dbReference type="SUPFAM" id="SSF53850">
    <property type="entry name" value="Periplasmic binding protein-like II"/>
    <property type="match status" value="1"/>
</dbReference>
<keyword evidence="1" id="KW-1133">Transmembrane helix</keyword>
<dbReference type="PANTHER" id="PTHR18966">
    <property type="entry name" value="IONOTROPIC GLUTAMATE RECEPTOR"/>
    <property type="match status" value="1"/>
</dbReference>
<keyword evidence="2" id="KW-0732">Signal</keyword>
<dbReference type="Pfam" id="PF07885">
    <property type="entry name" value="Ion_trans_2"/>
    <property type="match status" value="1"/>
</dbReference>
<feature type="signal peptide" evidence="2">
    <location>
        <begin position="1"/>
        <end position="19"/>
    </location>
</feature>
<proteinExistence type="predicted"/>
<feature type="transmembrane region" description="Helical" evidence="1">
    <location>
        <begin position="137"/>
        <end position="158"/>
    </location>
</feature>
<dbReference type="PRINTS" id="PR00169">
    <property type="entry name" value="KCHANNEL"/>
</dbReference>
<feature type="domain" description="Solute-binding protein family 3/N-terminal" evidence="3">
    <location>
        <begin position="38"/>
        <end position="360"/>
    </location>
</feature>
<name>D9MPA1_9BACT</name>
<organism evidence="5">
    <name type="scientific">uncultured Nitrospirae bacterium MY4-5C</name>
    <dbReference type="NCBI Taxonomy" id="798580"/>
    <lineage>
        <taxon>Bacteria</taxon>
        <taxon>Pseudomonadati</taxon>
        <taxon>Nitrospirota</taxon>
        <taxon>environmental samples</taxon>
    </lineage>
</organism>
<evidence type="ECO:0000259" key="4">
    <source>
        <dbReference type="Pfam" id="PF07885"/>
    </source>
</evidence>
<keyword evidence="1" id="KW-0472">Membrane</keyword>
<dbReference type="GO" id="GO:0015276">
    <property type="term" value="F:ligand-gated monoatomic ion channel activity"/>
    <property type="evidence" value="ECO:0007669"/>
    <property type="project" value="InterPro"/>
</dbReference>
<evidence type="ECO:0000256" key="1">
    <source>
        <dbReference type="SAM" id="Phobius"/>
    </source>
</evidence>
<feature type="chain" id="PRO_5003125804" evidence="2">
    <location>
        <begin position="20"/>
        <end position="364"/>
    </location>
</feature>
<sequence length="364" mass="39997">MAALRILIVILSIYGSAAAEQESYKVGVPLVPGICQRHPDNGLSGFAVDMWREIALRSSLKYELGSCGSIPECMAKFFSGSLDIVIIGIQPSRENSATAVFSRPVYVSGIRILTRDKQQNPLLADIDALTTLYSPMVIQSMLVFLIFVLIFGNVLWFLERKDDALISRSYKSGISDAMWCVLAIKTTIGFGDVVPKNSHARLLSILIWLVGLLLINLIAADIVSEFAATKMKSSIIGLEDLKGKKIAAVNDNITISELNKIGAVVVVKPTLETVYEEMKTGKAFGAALYAGVVTVYAKRAAADGLSVKIIPGRYNNRYTSIAIRRTAMLKDPNLLNKINRAIDDMYEDSYMLFLKSKWLDEGSR</sequence>
<feature type="domain" description="Potassium channel" evidence="4">
    <location>
        <begin position="144"/>
        <end position="224"/>
    </location>
</feature>
<evidence type="ECO:0000313" key="5">
    <source>
        <dbReference type="EMBL" id="ADI87790.1"/>
    </source>
</evidence>
<dbReference type="Pfam" id="PF00497">
    <property type="entry name" value="SBP_bac_3"/>
    <property type="match status" value="1"/>
</dbReference>
<gene>
    <name evidence="5" type="ORF">LW5_0320</name>
</gene>
<evidence type="ECO:0000259" key="3">
    <source>
        <dbReference type="Pfam" id="PF00497"/>
    </source>
</evidence>
<dbReference type="AlphaFoldDB" id="D9MPA1"/>
<dbReference type="Gene3D" id="3.40.190.10">
    <property type="entry name" value="Periplasmic binding protein-like II"/>
    <property type="match status" value="3"/>
</dbReference>
<protein>
    <submittedName>
        <fullName evidence="5">Extracellular solute-binding protein</fullName>
    </submittedName>
</protein>
<reference evidence="5" key="1">
    <citation type="journal article" date="2011" name="Appl. Environ. Microbiol.">
        <title>Metagenomic analysis reveals unexpected subgenomic diversity of magnetotactic bacteria within the phylum Nitrospirae.</title>
        <authorList>
            <person name="Lin W."/>
            <person name="Jogler C."/>
            <person name="Schuler D."/>
            <person name="Pan Y."/>
        </authorList>
    </citation>
    <scope>NUCLEOTIDE SEQUENCE</scope>
</reference>
<evidence type="ECO:0000256" key="2">
    <source>
        <dbReference type="SAM" id="SignalP"/>
    </source>
</evidence>
<dbReference type="InterPro" id="IPR015683">
    <property type="entry name" value="Ionotropic_Glu_rcpt"/>
</dbReference>
<accession>D9MPA1</accession>
<dbReference type="SUPFAM" id="SSF81324">
    <property type="entry name" value="Voltage-gated potassium channels"/>
    <property type="match status" value="1"/>
</dbReference>
<dbReference type="InterPro" id="IPR001638">
    <property type="entry name" value="Solute-binding_3/MltF_N"/>
</dbReference>
<dbReference type="EMBL" id="HM454283">
    <property type="protein sequence ID" value="ADI87790.1"/>
    <property type="molecule type" value="Genomic_DNA"/>
</dbReference>
<dbReference type="InterPro" id="IPR013099">
    <property type="entry name" value="K_chnl_dom"/>
</dbReference>
<feature type="transmembrane region" description="Helical" evidence="1">
    <location>
        <begin position="202"/>
        <end position="223"/>
    </location>
</feature>
<keyword evidence="1" id="KW-0812">Transmembrane</keyword>
<dbReference type="Gene3D" id="1.10.287.70">
    <property type="match status" value="1"/>
</dbReference>
<dbReference type="GO" id="GO:0016020">
    <property type="term" value="C:membrane"/>
    <property type="evidence" value="ECO:0007669"/>
    <property type="project" value="UniProtKB-SubCell"/>
</dbReference>